<keyword evidence="4" id="KW-1185">Reference proteome</keyword>
<evidence type="ECO:0000313" key="4">
    <source>
        <dbReference type="Proteomes" id="UP000660110"/>
    </source>
</evidence>
<feature type="region of interest" description="Disordered" evidence="1">
    <location>
        <begin position="48"/>
        <end position="68"/>
    </location>
</feature>
<keyword evidence="2" id="KW-1133">Transmembrane helix</keyword>
<organism evidence="3 4">
    <name type="scientific">Halobacillus andaensis</name>
    <dbReference type="NCBI Taxonomy" id="1176239"/>
    <lineage>
        <taxon>Bacteria</taxon>
        <taxon>Bacillati</taxon>
        <taxon>Bacillota</taxon>
        <taxon>Bacilli</taxon>
        <taxon>Bacillales</taxon>
        <taxon>Bacillaceae</taxon>
        <taxon>Halobacillus</taxon>
    </lineage>
</organism>
<accession>A0A917B1E8</accession>
<evidence type="ECO:0000256" key="1">
    <source>
        <dbReference type="SAM" id="MobiDB-lite"/>
    </source>
</evidence>
<proteinExistence type="predicted"/>
<feature type="transmembrane region" description="Helical" evidence="2">
    <location>
        <begin position="6"/>
        <end position="24"/>
    </location>
</feature>
<gene>
    <name evidence="3" type="primary">yhaL</name>
    <name evidence="3" type="ORF">GCM10010954_13360</name>
</gene>
<reference evidence="3" key="1">
    <citation type="journal article" date="2014" name="Int. J. Syst. Evol. Microbiol.">
        <title>Complete genome sequence of Corynebacterium casei LMG S-19264T (=DSM 44701T), isolated from a smear-ripened cheese.</title>
        <authorList>
            <consortium name="US DOE Joint Genome Institute (JGI-PGF)"/>
            <person name="Walter F."/>
            <person name="Albersmeier A."/>
            <person name="Kalinowski J."/>
            <person name="Ruckert C."/>
        </authorList>
    </citation>
    <scope>NUCLEOTIDE SEQUENCE</scope>
    <source>
        <strain evidence="3">CGMCC 1.12153</strain>
    </source>
</reference>
<keyword evidence="2" id="KW-0812">Transmembrane</keyword>
<evidence type="ECO:0000256" key="2">
    <source>
        <dbReference type="SAM" id="Phobius"/>
    </source>
</evidence>
<keyword evidence="2" id="KW-0472">Membrane</keyword>
<dbReference type="Pfam" id="PF14147">
    <property type="entry name" value="Spore_YhaL"/>
    <property type="match status" value="1"/>
</dbReference>
<dbReference type="AlphaFoldDB" id="A0A917B1E8"/>
<protein>
    <submittedName>
        <fullName evidence="3">Sporulation protein YhaL</fullName>
    </submittedName>
</protein>
<dbReference type="Proteomes" id="UP000660110">
    <property type="component" value="Unassembled WGS sequence"/>
</dbReference>
<sequence length="68" mass="8257">MILGLPVWVFLCIIFIFLSGYMAFRAMKAEQKIEQQFIEKEGRVYLSRMEEEKEKRSKQNDQLRQRAR</sequence>
<evidence type="ECO:0000313" key="3">
    <source>
        <dbReference type="EMBL" id="GGF16073.1"/>
    </source>
</evidence>
<dbReference type="EMBL" id="BMEL01000001">
    <property type="protein sequence ID" value="GGF16073.1"/>
    <property type="molecule type" value="Genomic_DNA"/>
</dbReference>
<reference evidence="3" key="2">
    <citation type="submission" date="2020-09" db="EMBL/GenBank/DDBJ databases">
        <authorList>
            <person name="Sun Q."/>
            <person name="Zhou Y."/>
        </authorList>
    </citation>
    <scope>NUCLEOTIDE SEQUENCE</scope>
    <source>
        <strain evidence="3">CGMCC 1.12153</strain>
    </source>
</reference>
<dbReference type="InterPro" id="IPR025428">
    <property type="entry name" value="Spore_YhaL"/>
</dbReference>
<name>A0A917B1E8_HALAA</name>
<comment type="caution">
    <text evidence="3">The sequence shown here is derived from an EMBL/GenBank/DDBJ whole genome shotgun (WGS) entry which is preliminary data.</text>
</comment>
<dbReference type="RefSeq" id="WP_245345293.1">
    <property type="nucleotide sequence ID" value="NZ_BMEL01000001.1"/>
</dbReference>